<dbReference type="Proteomes" id="UP000009319">
    <property type="component" value="Unassembled WGS sequence"/>
</dbReference>
<organism evidence="2 3">
    <name type="scientific">Rhizobium mesoamericanum STM3625</name>
    <dbReference type="NCBI Taxonomy" id="1211777"/>
    <lineage>
        <taxon>Bacteria</taxon>
        <taxon>Pseudomonadati</taxon>
        <taxon>Pseudomonadota</taxon>
        <taxon>Alphaproteobacteria</taxon>
        <taxon>Hyphomicrobiales</taxon>
        <taxon>Rhizobiaceae</taxon>
        <taxon>Rhizobium/Agrobacterium group</taxon>
        <taxon>Rhizobium</taxon>
    </lineage>
</organism>
<name>K0PQI2_9HYPH</name>
<reference evidence="2 3" key="1">
    <citation type="journal article" date="2013" name="Genome Announc.">
        <title>Draft Genome Sequence of Rhizobium mesoamericanum STM3625, a Nitrogen-Fixing Symbiont of Mimosa pudica Isolated in French Guiana (South America).</title>
        <authorList>
            <person name="Moulin L."/>
            <person name="Mornico D."/>
            <person name="Melkonian R."/>
            <person name="Klonowska A."/>
        </authorList>
    </citation>
    <scope>NUCLEOTIDE SEQUENCE [LARGE SCALE GENOMIC DNA]</scope>
    <source>
        <strain evidence="2 3">STM3625</strain>
    </source>
</reference>
<keyword evidence="1" id="KW-0472">Membrane</keyword>
<evidence type="ECO:0000256" key="1">
    <source>
        <dbReference type="SAM" id="Phobius"/>
    </source>
</evidence>
<dbReference type="AlphaFoldDB" id="K0PQI2"/>
<dbReference type="HOGENOM" id="CLU_2846851_0_0_5"/>
<comment type="caution">
    <text evidence="2">The sequence shown here is derived from an EMBL/GenBank/DDBJ whole genome shotgun (WGS) entry which is preliminary data.</text>
</comment>
<keyword evidence="1" id="KW-1133">Transmembrane helix</keyword>
<sequence>MTVATCSSAGIGALCVDVIDQAVTAAATAMYMKAPLNGRAVKTQSLVASSEFSFFVIVFLRIWSR</sequence>
<accession>K0PQI2</accession>
<gene>
    <name evidence="2" type="ORF">BN77_p11597</name>
</gene>
<dbReference type="EMBL" id="CANI01000040">
    <property type="protein sequence ID" value="CCM78901.1"/>
    <property type="molecule type" value="Genomic_DNA"/>
</dbReference>
<protein>
    <submittedName>
        <fullName evidence="2">Uncharacterized protein</fullName>
    </submittedName>
</protein>
<feature type="transmembrane region" description="Helical" evidence="1">
    <location>
        <begin position="41"/>
        <end position="63"/>
    </location>
</feature>
<keyword evidence="1" id="KW-0812">Transmembrane</keyword>
<proteinExistence type="predicted"/>
<keyword evidence="3" id="KW-1185">Reference proteome</keyword>
<evidence type="ECO:0000313" key="2">
    <source>
        <dbReference type="EMBL" id="CCM78901.1"/>
    </source>
</evidence>
<evidence type="ECO:0000313" key="3">
    <source>
        <dbReference type="Proteomes" id="UP000009319"/>
    </source>
</evidence>